<feature type="domain" description="Orotate phosphoribosyltransferase-like" evidence="2">
    <location>
        <begin position="40"/>
        <end position="253"/>
    </location>
</feature>
<dbReference type="InterPro" id="IPR041688">
    <property type="entry name" value="PRTase_2"/>
</dbReference>
<dbReference type="Gene3D" id="3.40.50.2020">
    <property type="match status" value="1"/>
</dbReference>
<gene>
    <name evidence="3" type="ORF">ACFYKT_05375</name>
</gene>
<dbReference type="InterPro" id="IPR022537">
    <property type="entry name" value="TRSP_dom"/>
</dbReference>
<dbReference type="EMBL" id="JBIACJ010000002">
    <property type="protein sequence ID" value="MFE8695793.1"/>
    <property type="molecule type" value="Genomic_DNA"/>
</dbReference>
<dbReference type="InterPro" id="IPR000836">
    <property type="entry name" value="PRTase_dom"/>
</dbReference>
<dbReference type="CDD" id="cd06223">
    <property type="entry name" value="PRTases_typeI"/>
    <property type="match status" value="1"/>
</dbReference>
<protein>
    <submittedName>
        <fullName evidence="3">Phosphoribosyltransferase family protein</fullName>
    </submittedName>
</protein>
<dbReference type="GO" id="GO:0016757">
    <property type="term" value="F:glycosyltransferase activity"/>
    <property type="evidence" value="ECO:0007669"/>
    <property type="project" value="UniProtKB-KW"/>
</dbReference>
<keyword evidence="3" id="KW-0808">Transferase</keyword>
<evidence type="ECO:0000313" key="3">
    <source>
        <dbReference type="EMBL" id="MFE8695793.1"/>
    </source>
</evidence>
<proteinExistence type="predicted"/>
<evidence type="ECO:0000313" key="4">
    <source>
        <dbReference type="Proteomes" id="UP001601058"/>
    </source>
</evidence>
<dbReference type="PIRSF" id="PIRSF020967">
    <property type="entry name" value="UCP020967"/>
    <property type="match status" value="1"/>
</dbReference>
<keyword evidence="3" id="KW-0328">Glycosyltransferase</keyword>
<reference evidence="3 4" key="1">
    <citation type="submission" date="2024-08" db="EMBL/GenBank/DDBJ databases">
        <title>Two novel Cytobacillus novel species.</title>
        <authorList>
            <person name="Liu G."/>
        </authorList>
    </citation>
    <scope>NUCLEOTIDE SEQUENCE [LARGE SCALE GENOMIC DNA]</scope>
    <source>
        <strain evidence="3 4">FJAT-53684</strain>
    </source>
</reference>
<evidence type="ECO:0000259" key="1">
    <source>
        <dbReference type="Pfam" id="PF12500"/>
    </source>
</evidence>
<organism evidence="3 4">
    <name type="scientific">Cytobacillus mangrovibacter</name>
    <dbReference type="NCBI Taxonomy" id="3299024"/>
    <lineage>
        <taxon>Bacteria</taxon>
        <taxon>Bacillati</taxon>
        <taxon>Bacillota</taxon>
        <taxon>Bacilli</taxon>
        <taxon>Bacillales</taxon>
        <taxon>Bacillaceae</taxon>
        <taxon>Cytobacillus</taxon>
    </lineage>
</organism>
<dbReference type="SUPFAM" id="SSF53271">
    <property type="entry name" value="PRTase-like"/>
    <property type="match status" value="1"/>
</dbReference>
<keyword evidence="4" id="KW-1185">Reference proteome</keyword>
<dbReference type="InterPro" id="IPR011214">
    <property type="entry name" value="UCP020967"/>
</dbReference>
<dbReference type="Proteomes" id="UP001601058">
    <property type="component" value="Unassembled WGS sequence"/>
</dbReference>
<dbReference type="Pfam" id="PF12500">
    <property type="entry name" value="TRSP"/>
    <property type="match status" value="1"/>
</dbReference>
<dbReference type="Pfam" id="PF15609">
    <property type="entry name" value="PRTase_2"/>
    <property type="match status" value="1"/>
</dbReference>
<accession>A0ABW6JYE8</accession>
<evidence type="ECO:0000259" key="2">
    <source>
        <dbReference type="Pfam" id="PF15609"/>
    </source>
</evidence>
<feature type="domain" description="TRSP" evidence="1">
    <location>
        <begin position="313"/>
        <end position="439"/>
    </location>
</feature>
<comment type="caution">
    <text evidence="3">The sequence shown here is derived from an EMBL/GenBank/DDBJ whole genome shotgun (WGS) entry which is preliminary data.</text>
</comment>
<dbReference type="RefSeq" id="WP_389216516.1">
    <property type="nucleotide sequence ID" value="NZ_JBIACJ010000002.1"/>
</dbReference>
<sequence>MKNTHTLTCLPMKFTLPVLNQLIVDIEITDNPYELKADDLFQMAARINKKRSFLFVSKILGKHIPIDPKIGLLTGALLANRYMETRMEIDTGLRERLLSFFSNHLDEYVDDPFINEQVNPVIIGFAETATALGHAFYQSFQKADFFHTTREQLLDIESVIMFEEEHSHATSHRCYVDESILNNKREIILVDDEMTTGKTNVNIIRSIQKRFPRKTYTVVSILDWRSDENIQLYRELEQELGITIYSVSLLKGQIQTSGTPDINETNAIETMNHSHTELSIIHLNEFFPNHLTKANYSSLSLEGEVADIPYLKETGRFGLSSQTNKLVNQSLKEMGQFLKGQRIGKRALCLGTGEFMYLPMKLASYMGDGISYQSTTRSPIYVENRERYGARFGLAFPHPEDKQINQFVYNIPPNEYDQIFVFFERAVSMENLQPMLNELMRVNIPDIKVVFFNGSCQDE</sequence>
<name>A0ABW6JYE8_9BACI</name>
<dbReference type="InterPro" id="IPR029057">
    <property type="entry name" value="PRTase-like"/>
</dbReference>